<evidence type="ECO:0000313" key="3">
    <source>
        <dbReference type="Proteomes" id="UP000023152"/>
    </source>
</evidence>
<dbReference type="AlphaFoldDB" id="X6NUG3"/>
<feature type="chain" id="PRO_5004975584" description="SCP domain-containing protein" evidence="1">
    <location>
        <begin position="20"/>
        <end position="309"/>
    </location>
</feature>
<name>X6NUG3_RETFI</name>
<keyword evidence="1" id="KW-0732">Signal</keyword>
<sequence length="309" mass="35920">MKNIFGLFCFLVLLFTVSTGNTSQSLLITDTPESLTGTDLWISAKRVRMLTTLSQLYWLHGEIGWHLRTQNELDWTMERMNFTDAWLEQATRIAPFANEAVRSLFDNEHDTICPFGPPTHPFQGYSINELYFNNTILRLIAVYEDAISTFLQKSQTKWTNGNEYEVVSVGVYGVSGFGEHWSCVLGSRREIDNENYYCTCADPLCSQRWVYSSQTRRLYSSSDDNRLKILSLRSIFLNFDLYPCTVCQQSRYLNLGNSLIYHLAYENQTKCFIHEFSCFSPNPFWLTCDCQRIGAIHFFQLILEAKRLY</sequence>
<comment type="caution">
    <text evidence="2">The sequence shown here is derived from an EMBL/GenBank/DDBJ whole genome shotgun (WGS) entry which is preliminary data.</text>
</comment>
<keyword evidence="3" id="KW-1185">Reference proteome</keyword>
<evidence type="ECO:0008006" key="4">
    <source>
        <dbReference type="Google" id="ProtNLM"/>
    </source>
</evidence>
<dbReference type="Proteomes" id="UP000023152">
    <property type="component" value="Unassembled WGS sequence"/>
</dbReference>
<dbReference type="EMBL" id="ASPP01006072">
    <property type="protein sequence ID" value="ETO29419.1"/>
    <property type="molecule type" value="Genomic_DNA"/>
</dbReference>
<accession>X6NUG3</accession>
<evidence type="ECO:0000256" key="1">
    <source>
        <dbReference type="SAM" id="SignalP"/>
    </source>
</evidence>
<proteinExistence type="predicted"/>
<protein>
    <recommendedName>
        <fullName evidence="4">SCP domain-containing protein</fullName>
    </recommendedName>
</protein>
<reference evidence="2 3" key="1">
    <citation type="journal article" date="2013" name="Curr. Biol.">
        <title>The Genome of the Foraminiferan Reticulomyxa filosa.</title>
        <authorList>
            <person name="Glockner G."/>
            <person name="Hulsmann N."/>
            <person name="Schleicher M."/>
            <person name="Noegel A.A."/>
            <person name="Eichinger L."/>
            <person name="Gallinger C."/>
            <person name="Pawlowski J."/>
            <person name="Sierra R."/>
            <person name="Euteneuer U."/>
            <person name="Pillet L."/>
            <person name="Moustafa A."/>
            <person name="Platzer M."/>
            <person name="Groth M."/>
            <person name="Szafranski K."/>
            <person name="Schliwa M."/>
        </authorList>
    </citation>
    <scope>NUCLEOTIDE SEQUENCE [LARGE SCALE GENOMIC DNA]</scope>
</reference>
<evidence type="ECO:0000313" key="2">
    <source>
        <dbReference type="EMBL" id="ETO29419.1"/>
    </source>
</evidence>
<organism evidence="2 3">
    <name type="scientific">Reticulomyxa filosa</name>
    <dbReference type="NCBI Taxonomy" id="46433"/>
    <lineage>
        <taxon>Eukaryota</taxon>
        <taxon>Sar</taxon>
        <taxon>Rhizaria</taxon>
        <taxon>Retaria</taxon>
        <taxon>Foraminifera</taxon>
        <taxon>Monothalamids</taxon>
        <taxon>Reticulomyxidae</taxon>
        <taxon>Reticulomyxa</taxon>
    </lineage>
</organism>
<feature type="signal peptide" evidence="1">
    <location>
        <begin position="1"/>
        <end position="19"/>
    </location>
</feature>
<gene>
    <name evidence="2" type="ORF">RFI_07700</name>
</gene>